<feature type="domain" description="RRM" evidence="2">
    <location>
        <begin position="42"/>
        <end position="68"/>
    </location>
</feature>
<evidence type="ECO:0000256" key="1">
    <source>
        <dbReference type="ARBA" id="ARBA00022884"/>
    </source>
</evidence>
<evidence type="ECO:0000313" key="4">
    <source>
        <dbReference type="Proteomes" id="UP000230069"/>
    </source>
</evidence>
<evidence type="ECO:0000259" key="2">
    <source>
        <dbReference type="Pfam" id="PF00076"/>
    </source>
</evidence>
<dbReference type="OrthoDB" id="439808at2759"/>
<evidence type="ECO:0000313" key="3">
    <source>
        <dbReference type="EMBL" id="PIA63183.1"/>
    </source>
</evidence>
<dbReference type="GO" id="GO:0003723">
    <property type="term" value="F:RNA binding"/>
    <property type="evidence" value="ECO:0007669"/>
    <property type="project" value="UniProtKB-KW"/>
</dbReference>
<dbReference type="InParanoid" id="A0A2G5F584"/>
<organism evidence="3 4">
    <name type="scientific">Aquilegia coerulea</name>
    <name type="common">Rocky mountain columbine</name>
    <dbReference type="NCBI Taxonomy" id="218851"/>
    <lineage>
        <taxon>Eukaryota</taxon>
        <taxon>Viridiplantae</taxon>
        <taxon>Streptophyta</taxon>
        <taxon>Embryophyta</taxon>
        <taxon>Tracheophyta</taxon>
        <taxon>Spermatophyta</taxon>
        <taxon>Magnoliopsida</taxon>
        <taxon>Ranunculales</taxon>
        <taxon>Ranunculaceae</taxon>
        <taxon>Thalictroideae</taxon>
        <taxon>Aquilegia</taxon>
    </lineage>
</organism>
<dbReference type="InterPro" id="IPR012677">
    <property type="entry name" value="Nucleotide-bd_a/b_plait_sf"/>
</dbReference>
<dbReference type="InterPro" id="IPR035979">
    <property type="entry name" value="RBD_domain_sf"/>
</dbReference>
<reference evidence="3 4" key="1">
    <citation type="submission" date="2017-09" db="EMBL/GenBank/DDBJ databases">
        <title>WGS assembly of Aquilegia coerulea Goldsmith.</title>
        <authorList>
            <person name="Hodges S."/>
            <person name="Kramer E."/>
            <person name="Nordborg M."/>
            <person name="Tomkins J."/>
            <person name="Borevitz J."/>
            <person name="Derieg N."/>
            <person name="Yan J."/>
            <person name="Mihaltcheva S."/>
            <person name="Hayes R.D."/>
            <person name="Rokhsar D."/>
        </authorList>
    </citation>
    <scope>NUCLEOTIDE SEQUENCE [LARGE SCALE GENOMIC DNA]</scope>
    <source>
        <strain evidence="4">cv. Goldsmith</strain>
    </source>
</reference>
<dbReference type="AlphaFoldDB" id="A0A2G5F584"/>
<dbReference type="InterPro" id="IPR000504">
    <property type="entry name" value="RRM_dom"/>
</dbReference>
<sequence length="70" mass="7483">MAFVSKLGNILKQSVSKNINSGLSASNPSIFQAIRCMSSSKLFIGGLSYSTDETSLREAFSNFGQVVEGM</sequence>
<proteinExistence type="predicted"/>
<accession>A0A2G5F584</accession>
<dbReference type="STRING" id="218851.A0A2G5F584"/>
<name>A0A2G5F584_AQUCA</name>
<gene>
    <name evidence="3" type="ORF">AQUCO_00200894v1</name>
</gene>
<dbReference type="Pfam" id="PF00076">
    <property type="entry name" value="RRM_1"/>
    <property type="match status" value="1"/>
</dbReference>
<dbReference type="Gene3D" id="3.30.70.330">
    <property type="match status" value="1"/>
</dbReference>
<protein>
    <recommendedName>
        <fullName evidence="2">RRM domain-containing protein</fullName>
    </recommendedName>
</protein>
<dbReference type="PANTHER" id="PTHR48027">
    <property type="entry name" value="HETEROGENEOUS NUCLEAR RIBONUCLEOPROTEIN 87F-RELATED"/>
    <property type="match status" value="1"/>
</dbReference>
<keyword evidence="4" id="KW-1185">Reference proteome</keyword>
<keyword evidence="1" id="KW-0694">RNA-binding</keyword>
<dbReference type="Proteomes" id="UP000230069">
    <property type="component" value="Unassembled WGS sequence"/>
</dbReference>
<dbReference type="SUPFAM" id="SSF54928">
    <property type="entry name" value="RNA-binding domain, RBD"/>
    <property type="match status" value="1"/>
</dbReference>
<dbReference type="EMBL" id="KZ305019">
    <property type="protein sequence ID" value="PIA63183.1"/>
    <property type="molecule type" value="Genomic_DNA"/>
</dbReference>
<dbReference type="InterPro" id="IPR052462">
    <property type="entry name" value="SLIRP/GR-RBP-like"/>
</dbReference>